<evidence type="ECO:0000313" key="3">
    <source>
        <dbReference type="EMBL" id="KGO94910.1"/>
    </source>
</evidence>
<dbReference type="Proteomes" id="UP000030111">
    <property type="component" value="Unassembled WGS sequence"/>
</dbReference>
<reference evidence="3 4" key="1">
    <citation type="submission" date="2013-09" db="EMBL/GenBank/DDBJ databases">
        <authorList>
            <person name="Zeng Z."/>
            <person name="Chen C."/>
        </authorList>
    </citation>
    <scope>NUCLEOTIDE SEQUENCE [LARGE SCALE GENOMIC DNA]</scope>
    <source>
        <strain evidence="3 4">WB 4.1-42</strain>
    </source>
</reference>
<dbReference type="InterPro" id="IPR026341">
    <property type="entry name" value="T9SS_type_B"/>
</dbReference>
<name>A0A0A2N373_9FLAO</name>
<dbReference type="STRING" id="1121898.GCA_000422725_00872"/>
<dbReference type="EMBL" id="JRLY01000001">
    <property type="protein sequence ID" value="KGO94910.1"/>
    <property type="molecule type" value="Genomic_DNA"/>
</dbReference>
<dbReference type="CDD" id="cd00146">
    <property type="entry name" value="PKD"/>
    <property type="match status" value="1"/>
</dbReference>
<protein>
    <recommendedName>
        <fullName evidence="2">PKD domain-containing protein</fullName>
    </recommendedName>
</protein>
<dbReference type="eggNOG" id="COG3291">
    <property type="taxonomic scope" value="Bacteria"/>
</dbReference>
<dbReference type="InterPro" id="IPR000601">
    <property type="entry name" value="PKD_dom"/>
</dbReference>
<dbReference type="RefSeq" id="WP_026992290.1">
    <property type="nucleotide sequence ID" value="NZ_JRLY01000001.1"/>
</dbReference>
<dbReference type="SUPFAM" id="SSF49299">
    <property type="entry name" value="PKD domain"/>
    <property type="match status" value="1"/>
</dbReference>
<evidence type="ECO:0000259" key="2">
    <source>
        <dbReference type="PROSITE" id="PS50093"/>
    </source>
</evidence>
<dbReference type="AlphaFoldDB" id="A0A0A2N373"/>
<dbReference type="PROSITE" id="PS50093">
    <property type="entry name" value="PKD"/>
    <property type="match status" value="1"/>
</dbReference>
<dbReference type="OrthoDB" id="1391397at2"/>
<dbReference type="InterPro" id="IPR035986">
    <property type="entry name" value="PKD_dom_sf"/>
</dbReference>
<keyword evidence="1" id="KW-0732">Signal</keyword>
<comment type="caution">
    <text evidence="3">The sequence shown here is derived from an EMBL/GenBank/DDBJ whole genome shotgun (WGS) entry which is preliminary data.</text>
</comment>
<keyword evidence="4" id="KW-1185">Reference proteome</keyword>
<dbReference type="Gene3D" id="2.60.40.10">
    <property type="entry name" value="Immunoglobulins"/>
    <property type="match status" value="1"/>
</dbReference>
<sequence>MKHTTKKPRFLTLIKKLSCIAVLLCSFAGFAQKQGAIWYFGGFAGLDFNSGAPAVLTDNALSTGEGCSTISDANGNLLFYTNGVKIYNKNHQVMANGGDLQGSISSSQAAIIVKKPLAADIYYIFTTQSFDGYMPLGLNFYEVDMSLNNGLGQMVAKNWVPAGQPNPAPIYTPVAEKITAVKHADGEKVWVITHGADNSQDFVAYLISSTGVSTTPVISSVGTVYDNYFIPVGLLEENNLTGCLKASPDGTKLASAIGYNSSMFVTTPLLTKGLELLDFDAATGVVSNAQMISTLKSYGVEFSPNSQVLYASSTTSLNPNQIYQYDVTLATTAAIQASQTLITTQAGIGTLQLGIDGKLYGAKLMGGSALHVINKPNVLGGACDFQGSAVPLGSASCYNGLPNFLTSLFAEEIEFNGVCAGSPTMFNVSPYSNIQSATWNFGDPTSGTANTSTNVMPSHTYSQGGTYTVTVDFVSFGGQSLQITDTVIIAPAPVANTAPNLTVCQNQASALFNLTAQTAVILGTQLPADYTVTYHTTQADADAGTNALTGDLSAYSSTGQTIYVRVIKNAGSVCYSTTSFQLIIAPQPVANPVGPLTLCDTGAIDGFTAFNLTQQESTLLGGQTGLTVAYYTSQANAEAGTSPIVTQSTFTNTTNPQTIYVALTNTAGCKAYTLFTVSVTAAPVLPALPNLQSCDVAPTDGFAAFNLTQQSAALLAGQTGATVAYYTGQANAEAGANPIVTPSAFTNTTNPQTIYAVVTNAADCFSIATFNLEVTPVLQLPQVANLQTCDTGAADGFTSFNLAQYDAALLAGQTGATVAYYTSQANAEAGTSPIVTPSAFTNTVNPQTIYVAVTTAAGCQSYTTFTVNVFAAPAVVALPSIEICDGDVADGKATFNLTQQDAALLAGQTGVTIAYFTSQADADANSNAIANATAFVNTAAPQTIYVRVSNATCYATTSFTIDVLDAPQINNDLVLEGCSPFNLTDVAAQLTGGLTLSYYPTQSDALAGTNAIATPAVYALATNSGVVYIHAQNTAGCYTVAPLNLESGNCTIQRGISPNNDGLNDSFDLSGFQINNLEIFNRYGKEVYSKTHYSNEWYGQTDGGDELPTGTYYYVINFSDAPSKTGWIYINRQN</sequence>
<evidence type="ECO:0000256" key="1">
    <source>
        <dbReference type="SAM" id="SignalP"/>
    </source>
</evidence>
<feature type="signal peptide" evidence="1">
    <location>
        <begin position="1"/>
        <end position="31"/>
    </location>
</feature>
<feature type="domain" description="PKD" evidence="2">
    <location>
        <begin position="438"/>
        <end position="494"/>
    </location>
</feature>
<dbReference type="InterPro" id="IPR013783">
    <property type="entry name" value="Ig-like_fold"/>
</dbReference>
<dbReference type="SUPFAM" id="SSF82171">
    <property type="entry name" value="DPP6 N-terminal domain-like"/>
    <property type="match status" value="1"/>
</dbReference>
<dbReference type="Pfam" id="PF18911">
    <property type="entry name" value="PKD_4"/>
    <property type="match status" value="1"/>
</dbReference>
<accession>A0A0A2N373</accession>
<gene>
    <name evidence="3" type="ORF">Q766_01990</name>
</gene>
<proteinExistence type="predicted"/>
<organism evidence="3 4">
    <name type="scientific">Flavobacterium subsaxonicum WB 4.1-42 = DSM 21790</name>
    <dbReference type="NCBI Taxonomy" id="1121898"/>
    <lineage>
        <taxon>Bacteria</taxon>
        <taxon>Pseudomonadati</taxon>
        <taxon>Bacteroidota</taxon>
        <taxon>Flavobacteriia</taxon>
        <taxon>Flavobacteriales</taxon>
        <taxon>Flavobacteriaceae</taxon>
        <taxon>Flavobacterium</taxon>
    </lineage>
</organism>
<dbReference type="Pfam" id="PF13585">
    <property type="entry name" value="CHU_C"/>
    <property type="match status" value="1"/>
</dbReference>
<evidence type="ECO:0000313" key="4">
    <source>
        <dbReference type="Proteomes" id="UP000030111"/>
    </source>
</evidence>
<dbReference type="NCBIfam" id="TIGR04131">
    <property type="entry name" value="Bac_Flav_CTERM"/>
    <property type="match status" value="1"/>
</dbReference>
<feature type="chain" id="PRO_5002003989" description="PKD domain-containing protein" evidence="1">
    <location>
        <begin position="32"/>
        <end position="1134"/>
    </location>
</feature>